<keyword evidence="2" id="KW-0732">Signal</keyword>
<feature type="region of interest" description="Disordered" evidence="1">
    <location>
        <begin position="76"/>
        <end position="183"/>
    </location>
</feature>
<protein>
    <submittedName>
        <fullName evidence="3">Uncharacterized protein</fullName>
    </submittedName>
</protein>
<feature type="compositionally biased region" description="Polar residues" evidence="1">
    <location>
        <begin position="106"/>
        <end position="115"/>
    </location>
</feature>
<name>A0A8J7P954_9BACT</name>
<feature type="compositionally biased region" description="Basic and acidic residues" evidence="1">
    <location>
        <begin position="92"/>
        <end position="105"/>
    </location>
</feature>
<feature type="signal peptide" evidence="2">
    <location>
        <begin position="1"/>
        <end position="25"/>
    </location>
</feature>
<dbReference type="AlphaFoldDB" id="A0A8J7P954"/>
<comment type="caution">
    <text evidence="3">The sequence shown here is derived from an EMBL/GenBank/DDBJ whole genome shotgun (WGS) entry which is preliminary data.</text>
</comment>
<evidence type="ECO:0000256" key="1">
    <source>
        <dbReference type="SAM" id="MobiDB-lite"/>
    </source>
</evidence>
<dbReference type="EMBL" id="JAFLCK010000024">
    <property type="protein sequence ID" value="MBN8661744.1"/>
    <property type="molecule type" value="Genomic_DNA"/>
</dbReference>
<evidence type="ECO:0000313" key="4">
    <source>
        <dbReference type="Proteomes" id="UP000664277"/>
    </source>
</evidence>
<dbReference type="Proteomes" id="UP000664277">
    <property type="component" value="Unassembled WGS sequence"/>
</dbReference>
<reference evidence="3" key="1">
    <citation type="submission" date="2021-02" db="EMBL/GenBank/DDBJ databases">
        <title>Genome-Resolved Metagenomics of a Microbial Community Performing Photosynthetic Biological Nutrient Removal.</title>
        <authorList>
            <person name="Mcdaniel E.A."/>
        </authorList>
    </citation>
    <scope>NUCLEOTIDE SEQUENCE</scope>
    <source>
        <strain evidence="3">UWPOB_OBS1</strain>
    </source>
</reference>
<organism evidence="3 4">
    <name type="scientific">Candidatus Obscuribacter phosphatis</name>
    <dbReference type="NCBI Taxonomy" id="1906157"/>
    <lineage>
        <taxon>Bacteria</taxon>
        <taxon>Bacillati</taxon>
        <taxon>Candidatus Melainabacteria</taxon>
        <taxon>Candidatus Obscuribacterales</taxon>
        <taxon>Candidatus Obscuribacteraceae</taxon>
        <taxon>Candidatus Obscuribacter</taxon>
    </lineage>
</organism>
<feature type="compositionally biased region" description="Basic and acidic residues" evidence="1">
    <location>
        <begin position="118"/>
        <end position="152"/>
    </location>
</feature>
<evidence type="ECO:0000256" key="2">
    <source>
        <dbReference type="SAM" id="SignalP"/>
    </source>
</evidence>
<accession>A0A8J7P954</accession>
<sequence length="183" mass="19838">MKKSRLAFGALVAISLLTSVSTNQAFSEEAKKNTGIGRLEGARDLNLFQVEPSIINEKFYTSGQAERHQFVGNVLPPGAPIPDNGPSGPQAKLEERKSNSEKLQKSEGSSTNLNTDCAKADAEISKTTEVKASADTKETKEVKDSKTGERKHQASGYYRSGRAERHQFIGNTLPYGAPIPDNE</sequence>
<evidence type="ECO:0000313" key="3">
    <source>
        <dbReference type="EMBL" id="MBN8661744.1"/>
    </source>
</evidence>
<proteinExistence type="predicted"/>
<gene>
    <name evidence="3" type="ORF">J0M35_15365</name>
</gene>
<feature type="chain" id="PRO_5035181829" evidence="2">
    <location>
        <begin position="26"/>
        <end position="183"/>
    </location>
</feature>